<comment type="caution">
    <text evidence="1">The sequence shown here is derived from an EMBL/GenBank/DDBJ whole genome shotgun (WGS) entry which is preliminary data.</text>
</comment>
<keyword evidence="2" id="KW-1185">Reference proteome</keyword>
<reference evidence="1" key="1">
    <citation type="submission" date="2023-05" db="EMBL/GenBank/DDBJ databases">
        <authorList>
            <person name="Stuckert A."/>
        </authorList>
    </citation>
    <scope>NUCLEOTIDE SEQUENCE</scope>
</reference>
<dbReference type="Proteomes" id="UP001162483">
    <property type="component" value="Unassembled WGS sequence"/>
</dbReference>
<name>A0ABN9E5B3_9NEOB</name>
<dbReference type="EMBL" id="CATNWA010015078">
    <property type="protein sequence ID" value="CAI9579255.1"/>
    <property type="molecule type" value="Genomic_DNA"/>
</dbReference>
<gene>
    <name evidence="1" type="ORF">SPARVUS_LOCUS9044860</name>
</gene>
<accession>A0ABN9E5B3</accession>
<evidence type="ECO:0000313" key="1">
    <source>
        <dbReference type="EMBL" id="CAI9579255.1"/>
    </source>
</evidence>
<organism evidence="1 2">
    <name type="scientific">Staurois parvus</name>
    <dbReference type="NCBI Taxonomy" id="386267"/>
    <lineage>
        <taxon>Eukaryota</taxon>
        <taxon>Metazoa</taxon>
        <taxon>Chordata</taxon>
        <taxon>Craniata</taxon>
        <taxon>Vertebrata</taxon>
        <taxon>Euteleostomi</taxon>
        <taxon>Amphibia</taxon>
        <taxon>Batrachia</taxon>
        <taxon>Anura</taxon>
        <taxon>Neobatrachia</taxon>
        <taxon>Ranoidea</taxon>
        <taxon>Ranidae</taxon>
        <taxon>Staurois</taxon>
    </lineage>
</organism>
<protein>
    <submittedName>
        <fullName evidence="1">Uncharacterized protein</fullName>
    </submittedName>
</protein>
<sequence>MPAVSNHLLYYVCSLQPSSVVFLQSLTVSCIISASSQSTEGLSVENSHKSTCIV</sequence>
<evidence type="ECO:0000313" key="2">
    <source>
        <dbReference type="Proteomes" id="UP001162483"/>
    </source>
</evidence>
<proteinExistence type="predicted"/>
<feature type="non-terminal residue" evidence="1">
    <location>
        <position position="54"/>
    </location>
</feature>